<gene>
    <name evidence="1" type="ORF">BGI42_04475</name>
</gene>
<evidence type="ECO:0000313" key="2">
    <source>
        <dbReference type="Proteomes" id="UP000094652"/>
    </source>
</evidence>
<dbReference type="STRING" id="394958.BGI42_04475"/>
<dbReference type="Proteomes" id="UP000094652">
    <property type="component" value="Chromosome"/>
</dbReference>
<proteinExistence type="predicted"/>
<dbReference type="KEGG" id="ctae:BGI42_04475"/>
<dbReference type="InterPro" id="IPR018755">
    <property type="entry name" value="Phage_Mu_Gp48"/>
</dbReference>
<dbReference type="RefSeq" id="WP_069679172.1">
    <property type="nucleotide sequence ID" value="NZ_CP017253.2"/>
</dbReference>
<keyword evidence="2" id="KW-1185">Reference proteome</keyword>
<dbReference type="AlphaFoldDB" id="A0A1D7XI49"/>
<dbReference type="OrthoDB" id="1629754at2"/>
<sequence length="205" mass="24056">MYGLNNYGVIKYAEQKISSEEDIKKYFINLSKYVPSFVSNIKEMKAIYNVQGAEIGGFLYYLKDLINQTFIDTTTWGLIYWENQYGIETNLNSSYEERREIIKAKKAGNGTTTKDMIKNVAETFSGGEVNIIEDNKNYFFTVQFVGVKGIPKNMQAFKNMLEDIKPAHLSYHIKYTFTIWDFIKEKEIKWDDIKNKSWNELKVYE</sequence>
<name>A0A1D7XI49_9CLOT</name>
<accession>A0A1D7XI49</accession>
<organism evidence="1 2">
    <name type="scientific">Clostridium taeniosporum</name>
    <dbReference type="NCBI Taxonomy" id="394958"/>
    <lineage>
        <taxon>Bacteria</taxon>
        <taxon>Bacillati</taxon>
        <taxon>Bacillota</taxon>
        <taxon>Clostridia</taxon>
        <taxon>Eubacteriales</taxon>
        <taxon>Clostridiaceae</taxon>
        <taxon>Clostridium</taxon>
    </lineage>
</organism>
<protein>
    <submittedName>
        <fullName evidence="1">DUF2313 domain-containing protein</fullName>
    </submittedName>
</protein>
<dbReference type="Pfam" id="PF10076">
    <property type="entry name" value="Phage_Mu_Gp48"/>
    <property type="match status" value="1"/>
</dbReference>
<evidence type="ECO:0000313" key="1">
    <source>
        <dbReference type="EMBL" id="AOR23017.1"/>
    </source>
</evidence>
<reference evidence="2" key="1">
    <citation type="submission" date="2016-09" db="EMBL/GenBank/DDBJ databases">
        <title>Genomics of Clostridium taeniosporum, an organism which forms endospores with ribbon-like appendages.</title>
        <authorList>
            <person name="Walker J.R."/>
        </authorList>
    </citation>
    <scope>NUCLEOTIDE SEQUENCE [LARGE SCALE GENOMIC DNA]</scope>
    <source>
        <strain evidence="2">1/k</strain>
    </source>
</reference>
<dbReference type="EMBL" id="CP017253">
    <property type="protein sequence ID" value="AOR23017.1"/>
    <property type="molecule type" value="Genomic_DNA"/>
</dbReference>